<dbReference type="EMBL" id="CP003389">
    <property type="protein sequence ID" value="AFE11037.1"/>
    <property type="molecule type" value="Genomic_DNA"/>
</dbReference>
<keyword evidence="3" id="KW-0812">Transmembrane</keyword>
<organism evidence="5 6">
    <name type="scientific">Corallococcus coralloides (strain ATCC 25202 / DSM 2259 / NBRC 100086 / M2)</name>
    <name type="common">Myxococcus coralloides</name>
    <dbReference type="NCBI Taxonomy" id="1144275"/>
    <lineage>
        <taxon>Bacteria</taxon>
        <taxon>Pseudomonadati</taxon>
        <taxon>Myxococcota</taxon>
        <taxon>Myxococcia</taxon>
        <taxon>Myxococcales</taxon>
        <taxon>Cystobacterineae</taxon>
        <taxon>Myxococcaceae</taxon>
        <taxon>Corallococcus</taxon>
    </lineage>
</organism>
<dbReference type="eggNOG" id="COG0741">
    <property type="taxonomic scope" value="Bacteria"/>
</dbReference>
<dbReference type="SUPFAM" id="SSF53955">
    <property type="entry name" value="Lysozyme-like"/>
    <property type="match status" value="1"/>
</dbReference>
<evidence type="ECO:0000313" key="6">
    <source>
        <dbReference type="Proteomes" id="UP000007587"/>
    </source>
</evidence>
<dbReference type="Pfam" id="PF01464">
    <property type="entry name" value="SLT"/>
    <property type="match status" value="1"/>
</dbReference>
<evidence type="ECO:0000259" key="4">
    <source>
        <dbReference type="Pfam" id="PF01464"/>
    </source>
</evidence>
<gene>
    <name evidence="5" type="primary">yjbJ1</name>
    <name evidence="5" type="ordered locus">COCOR_06986</name>
</gene>
<evidence type="ECO:0000256" key="2">
    <source>
        <dbReference type="SAM" id="MobiDB-lite"/>
    </source>
</evidence>
<name>H8MFQ6_CORCM</name>
<keyword evidence="6" id="KW-1185">Reference proteome</keyword>
<proteinExistence type="inferred from homology"/>
<dbReference type="Gene3D" id="1.10.530.10">
    <property type="match status" value="1"/>
</dbReference>
<dbReference type="KEGG" id="ccx:COCOR_06986"/>
<dbReference type="Proteomes" id="UP000007587">
    <property type="component" value="Chromosome"/>
</dbReference>
<dbReference type="STRING" id="1144275.COCOR_06986"/>
<dbReference type="AlphaFoldDB" id="H8MFQ6"/>
<reference evidence="5 6" key="1">
    <citation type="journal article" date="2012" name="J. Bacteriol.">
        <title>Complete Genome Sequence of the Fruiting Myxobacterium Corallococcus coralloides DSM 2259.</title>
        <authorList>
            <person name="Huntley S."/>
            <person name="Zhang Y."/>
            <person name="Treuner-Lange A."/>
            <person name="Kneip S."/>
            <person name="Sensen C.W."/>
            <person name="Sogaard-Andersen L."/>
        </authorList>
    </citation>
    <scope>NUCLEOTIDE SEQUENCE [LARGE SCALE GENOMIC DNA]</scope>
    <source>
        <strain evidence="6">ATCC 25202 / DSM 2259 / NBRC 100086 / M2</strain>
    </source>
</reference>
<feature type="domain" description="Transglycosylase SLT" evidence="4">
    <location>
        <begin position="71"/>
        <end position="174"/>
    </location>
</feature>
<reference evidence="6" key="2">
    <citation type="submission" date="2012-03" db="EMBL/GenBank/DDBJ databases">
        <title>Genome sequence of the fruiting myxobacterium Corallococcus coralloides DSM 2259.</title>
        <authorList>
            <person name="Huntley S."/>
            <person name="Zhang Y."/>
            <person name="Treuner-Lange A."/>
            <person name="Sensen C.W."/>
            <person name="Sogaard-Andersen L."/>
        </authorList>
    </citation>
    <scope>NUCLEOTIDE SEQUENCE [LARGE SCALE GENOMIC DNA]</scope>
    <source>
        <strain evidence="6">ATCC 25202 / DSM 2259 / NBRC 100086 / M2</strain>
    </source>
</reference>
<feature type="region of interest" description="Disordered" evidence="2">
    <location>
        <begin position="196"/>
        <end position="273"/>
    </location>
</feature>
<feature type="compositionally biased region" description="Low complexity" evidence="2">
    <location>
        <begin position="196"/>
        <end position="246"/>
    </location>
</feature>
<evidence type="ECO:0000313" key="5">
    <source>
        <dbReference type="EMBL" id="AFE11037.1"/>
    </source>
</evidence>
<dbReference type="InParanoid" id="H8MFQ6"/>
<evidence type="ECO:0000256" key="3">
    <source>
        <dbReference type="SAM" id="Phobius"/>
    </source>
</evidence>
<dbReference type="PANTHER" id="PTHR37423:SF2">
    <property type="entry name" value="MEMBRANE-BOUND LYTIC MUREIN TRANSGLYCOSYLASE C"/>
    <property type="match status" value="1"/>
</dbReference>
<feature type="transmembrane region" description="Helical" evidence="3">
    <location>
        <begin position="9"/>
        <end position="31"/>
    </location>
</feature>
<dbReference type="CDD" id="cd00254">
    <property type="entry name" value="LT-like"/>
    <property type="match status" value="1"/>
</dbReference>
<dbReference type="InterPro" id="IPR023346">
    <property type="entry name" value="Lysozyme-like_dom_sf"/>
</dbReference>
<keyword evidence="3" id="KW-1133">Transmembrane helix</keyword>
<dbReference type="HOGENOM" id="CLU_064715_0_0_7"/>
<accession>H8MFQ6</accession>
<dbReference type="PANTHER" id="PTHR37423">
    <property type="entry name" value="SOLUBLE LYTIC MUREIN TRANSGLYCOSYLASE-RELATED"/>
    <property type="match status" value="1"/>
</dbReference>
<comment type="similarity">
    <text evidence="1">Belongs to the transglycosylase Slt family.</text>
</comment>
<evidence type="ECO:0000256" key="1">
    <source>
        <dbReference type="ARBA" id="ARBA00007734"/>
    </source>
</evidence>
<dbReference type="InterPro" id="IPR008258">
    <property type="entry name" value="Transglycosylase_SLT_dom_1"/>
</dbReference>
<protein>
    <submittedName>
        <fullName evidence="5">Transglycosylase SLT domain-containing protein</fullName>
    </submittedName>
</protein>
<sequence length="273" mass="28591">MGGIEIPGWAWLVPCALVPVVLLNLGVAWLGDTQVSPLSFSFLQTKARALGAYVAHRPECVLDGHPPLEPLIEDTERRHGIPPGLLKALIQVESETRVHRISPAGAMGPGQLMPDTAALMRVEDPFDPAPSVNASGRYLAEQLRRFRDVRLAVAAYNAGPGSVNGRVPRNGETEFYVAKVLAAYEHTKPKAPVVARRPAAEAPAKAAPAKTAPAARASAKAPVAHATPKAPATPAAARKAPPSSATVRPPAAKVTAPEKKPVLASARKPAASH</sequence>
<keyword evidence="3" id="KW-0472">Membrane</keyword>